<evidence type="ECO:0000313" key="11">
    <source>
        <dbReference type="EMBL" id="MBS5965690.1"/>
    </source>
</evidence>
<keyword evidence="2" id="KW-0813">Transport</keyword>
<dbReference type="Proteomes" id="UP000730862">
    <property type="component" value="Unassembled WGS sequence"/>
</dbReference>
<dbReference type="InterPro" id="IPR017871">
    <property type="entry name" value="ABC_transporter-like_CS"/>
</dbReference>
<accession>A0A233VND7</accession>
<organism evidence="11 12">
    <name type="scientific">Finegoldia magna</name>
    <name type="common">Peptostreptococcus magnus</name>
    <dbReference type="NCBI Taxonomy" id="1260"/>
    <lineage>
        <taxon>Bacteria</taxon>
        <taxon>Bacillati</taxon>
        <taxon>Bacillota</taxon>
        <taxon>Tissierellia</taxon>
        <taxon>Tissierellales</taxon>
        <taxon>Peptoniphilaceae</taxon>
        <taxon>Finegoldia</taxon>
    </lineage>
</organism>
<dbReference type="InterPro" id="IPR011527">
    <property type="entry name" value="ABC1_TM_dom"/>
</dbReference>
<dbReference type="PROSITE" id="PS50929">
    <property type="entry name" value="ABC_TM1F"/>
    <property type="match status" value="1"/>
</dbReference>
<dbReference type="SUPFAM" id="SSF52540">
    <property type="entry name" value="P-loop containing nucleoside triphosphate hydrolases"/>
    <property type="match status" value="1"/>
</dbReference>
<gene>
    <name evidence="11" type="ORF">KIA07_08540</name>
</gene>
<evidence type="ECO:0000256" key="2">
    <source>
        <dbReference type="ARBA" id="ARBA00022448"/>
    </source>
</evidence>
<dbReference type="InterPro" id="IPR003439">
    <property type="entry name" value="ABC_transporter-like_ATP-bd"/>
</dbReference>
<dbReference type="PROSITE" id="PS00211">
    <property type="entry name" value="ABC_TRANSPORTER_1"/>
    <property type="match status" value="1"/>
</dbReference>
<dbReference type="SMART" id="SM00382">
    <property type="entry name" value="AAA"/>
    <property type="match status" value="1"/>
</dbReference>
<feature type="transmembrane region" description="Helical" evidence="8">
    <location>
        <begin position="23"/>
        <end position="45"/>
    </location>
</feature>
<reference evidence="11" key="1">
    <citation type="submission" date="2021-02" db="EMBL/GenBank/DDBJ databases">
        <title>Infant gut strain persistence is associated with maternal origin, phylogeny, and functional potential including surface adhesion and iron acquisition.</title>
        <authorList>
            <person name="Lou Y.C."/>
        </authorList>
    </citation>
    <scope>NUCLEOTIDE SEQUENCE</scope>
    <source>
        <strain evidence="11">L3_058_000G1_dasL3_058_000G1_concoct_72</strain>
    </source>
</reference>
<dbReference type="EMBL" id="JAHAIK010000032">
    <property type="protein sequence ID" value="MBS5965690.1"/>
    <property type="molecule type" value="Genomic_DNA"/>
</dbReference>
<evidence type="ECO:0000256" key="1">
    <source>
        <dbReference type="ARBA" id="ARBA00004651"/>
    </source>
</evidence>
<comment type="subcellular location">
    <subcellularLocation>
        <location evidence="1">Cell membrane</location>
        <topology evidence="1">Multi-pass membrane protein</topology>
    </subcellularLocation>
</comment>
<dbReference type="InterPro" id="IPR027417">
    <property type="entry name" value="P-loop_NTPase"/>
</dbReference>
<feature type="transmembrane region" description="Helical" evidence="8">
    <location>
        <begin position="143"/>
        <end position="174"/>
    </location>
</feature>
<dbReference type="GO" id="GO:0016887">
    <property type="term" value="F:ATP hydrolysis activity"/>
    <property type="evidence" value="ECO:0007669"/>
    <property type="project" value="InterPro"/>
</dbReference>
<dbReference type="InterPro" id="IPR003593">
    <property type="entry name" value="AAA+_ATPase"/>
</dbReference>
<dbReference type="Pfam" id="PF00005">
    <property type="entry name" value="ABC_tran"/>
    <property type="match status" value="1"/>
</dbReference>
<sequence>MLETLSKIWRFSAKEKSNLNKSLVISVIHAFFYVLQMGAVYFILLSIVNNGEKLRTSLMSFAIILASIFGRMITNYYAQLRQTHAGYFMVANARIKMTDKLKKIPMGLLNNSKMENISGILTTGLSETENTVPSILITMLTGFLTAFVFTIMVFIFDIRIGIVVAIATLIYLYVSDRMQKVSAKVAPKRANAQINLSDRVLEHIQAMPVIKSFNLTGKGDKNTRDAIFESKKTNLEVERRFTPFTIFSSLILNVASFILMYLAIRFYFDQTMNLTNSLMTLIMSYMIFSQIQEAGSSMSELRIVASSIDKVDDIMSLSEMKSKSGLKLTSKRNIEFNNVSFSYGNKKIIDKVSFKIPEKTTVAFIGPSGAGKTTLSKLIARFWDVDSGDITIGGVNIKDISLEELMDNISIVFQSVYLFNDTIENNIKFGNPNASHEEVINAAKKAACHDFIMALPKGYDTVIGEGGANLSGGEKQRISIARAIIKDAPIIILDEATANVDPENEDKLQIAINSLMKEKTVIMIAHKLNTIKNADQIIVLEKGQIVQKGEHDELIKEEGIYSDFIKIREKAENWKIK</sequence>
<keyword evidence="6 8" id="KW-1133">Transmembrane helix</keyword>
<keyword evidence="3 8" id="KW-0812">Transmembrane</keyword>
<evidence type="ECO:0000256" key="7">
    <source>
        <dbReference type="ARBA" id="ARBA00023136"/>
    </source>
</evidence>
<keyword evidence="5 11" id="KW-0067">ATP-binding</keyword>
<dbReference type="FunFam" id="3.40.50.300:FF:000287">
    <property type="entry name" value="Multidrug ABC transporter ATP-binding protein"/>
    <property type="match status" value="1"/>
</dbReference>
<evidence type="ECO:0000259" key="9">
    <source>
        <dbReference type="PROSITE" id="PS50893"/>
    </source>
</evidence>
<evidence type="ECO:0000256" key="3">
    <source>
        <dbReference type="ARBA" id="ARBA00022692"/>
    </source>
</evidence>
<feature type="domain" description="ABC transmembrane type-1" evidence="10">
    <location>
        <begin position="22"/>
        <end position="301"/>
    </location>
</feature>
<dbReference type="AlphaFoldDB" id="A0A233VND7"/>
<dbReference type="Gene3D" id="3.40.50.300">
    <property type="entry name" value="P-loop containing nucleotide triphosphate hydrolases"/>
    <property type="match status" value="1"/>
</dbReference>
<keyword evidence="4" id="KW-0547">Nucleotide-binding</keyword>
<evidence type="ECO:0000256" key="5">
    <source>
        <dbReference type="ARBA" id="ARBA00022840"/>
    </source>
</evidence>
<dbReference type="GO" id="GO:0034040">
    <property type="term" value="F:ATPase-coupled lipid transmembrane transporter activity"/>
    <property type="evidence" value="ECO:0007669"/>
    <property type="project" value="TreeGrafter"/>
</dbReference>
<feature type="transmembrane region" description="Helical" evidence="8">
    <location>
        <begin position="57"/>
        <end position="78"/>
    </location>
</feature>
<dbReference type="Pfam" id="PF00664">
    <property type="entry name" value="ABC_membrane"/>
    <property type="match status" value="1"/>
</dbReference>
<evidence type="ECO:0000256" key="8">
    <source>
        <dbReference type="SAM" id="Phobius"/>
    </source>
</evidence>
<keyword evidence="7 8" id="KW-0472">Membrane</keyword>
<dbReference type="InterPro" id="IPR036640">
    <property type="entry name" value="ABC1_TM_sf"/>
</dbReference>
<name>A0A233VND7_FINMA</name>
<feature type="domain" description="ABC transporter" evidence="9">
    <location>
        <begin position="334"/>
        <end position="567"/>
    </location>
</feature>
<dbReference type="PROSITE" id="PS50893">
    <property type="entry name" value="ABC_TRANSPORTER_2"/>
    <property type="match status" value="1"/>
</dbReference>
<dbReference type="PANTHER" id="PTHR24221:SF397">
    <property type="entry name" value="ABC TRANSPORTER, ATP-BINDING TRANSMEMBRANE PROTEIN"/>
    <property type="match status" value="1"/>
</dbReference>
<dbReference type="RefSeq" id="WP_019118519.1">
    <property type="nucleotide sequence ID" value="NZ_JAHAIK010000032.1"/>
</dbReference>
<evidence type="ECO:0000256" key="4">
    <source>
        <dbReference type="ARBA" id="ARBA00022741"/>
    </source>
</evidence>
<dbReference type="SUPFAM" id="SSF90123">
    <property type="entry name" value="ABC transporter transmembrane region"/>
    <property type="match status" value="1"/>
</dbReference>
<dbReference type="PANTHER" id="PTHR24221">
    <property type="entry name" value="ATP-BINDING CASSETTE SUB-FAMILY B"/>
    <property type="match status" value="1"/>
</dbReference>
<evidence type="ECO:0000259" key="10">
    <source>
        <dbReference type="PROSITE" id="PS50929"/>
    </source>
</evidence>
<dbReference type="InterPro" id="IPR039421">
    <property type="entry name" value="Type_1_exporter"/>
</dbReference>
<dbReference type="GO" id="GO:0005524">
    <property type="term" value="F:ATP binding"/>
    <property type="evidence" value="ECO:0007669"/>
    <property type="project" value="UniProtKB-KW"/>
</dbReference>
<protein>
    <submittedName>
        <fullName evidence="11">ABC transporter ATP-binding protein</fullName>
    </submittedName>
</protein>
<comment type="caution">
    <text evidence="11">The sequence shown here is derived from an EMBL/GenBank/DDBJ whole genome shotgun (WGS) entry which is preliminary data.</text>
</comment>
<evidence type="ECO:0000313" key="12">
    <source>
        <dbReference type="Proteomes" id="UP000730862"/>
    </source>
</evidence>
<feature type="transmembrane region" description="Helical" evidence="8">
    <location>
        <begin position="241"/>
        <end position="264"/>
    </location>
</feature>
<dbReference type="GO" id="GO:0140359">
    <property type="term" value="F:ABC-type transporter activity"/>
    <property type="evidence" value="ECO:0007669"/>
    <property type="project" value="InterPro"/>
</dbReference>
<evidence type="ECO:0000256" key="6">
    <source>
        <dbReference type="ARBA" id="ARBA00022989"/>
    </source>
</evidence>
<dbReference type="GO" id="GO:0005886">
    <property type="term" value="C:plasma membrane"/>
    <property type="evidence" value="ECO:0007669"/>
    <property type="project" value="UniProtKB-SubCell"/>
</dbReference>
<dbReference type="Gene3D" id="1.20.1560.10">
    <property type="entry name" value="ABC transporter type 1, transmembrane domain"/>
    <property type="match status" value="1"/>
</dbReference>
<proteinExistence type="predicted"/>
<dbReference type="GeneID" id="60840328"/>